<dbReference type="GO" id="GO:0000976">
    <property type="term" value="F:transcription cis-regulatory region binding"/>
    <property type="evidence" value="ECO:0007669"/>
    <property type="project" value="TreeGrafter"/>
</dbReference>
<dbReference type="PRINTS" id="PR00455">
    <property type="entry name" value="HTHTETR"/>
</dbReference>
<evidence type="ECO:0000259" key="5">
    <source>
        <dbReference type="PROSITE" id="PS50977"/>
    </source>
</evidence>
<dbReference type="SUPFAM" id="SSF48498">
    <property type="entry name" value="Tetracyclin repressor-like, C-terminal domain"/>
    <property type="match status" value="1"/>
</dbReference>
<dbReference type="PROSITE" id="PS50977">
    <property type="entry name" value="HTH_TETR_2"/>
    <property type="match status" value="1"/>
</dbReference>
<dbReference type="InterPro" id="IPR001647">
    <property type="entry name" value="HTH_TetR"/>
</dbReference>
<feature type="DNA-binding region" description="H-T-H motif" evidence="4">
    <location>
        <begin position="39"/>
        <end position="58"/>
    </location>
</feature>
<evidence type="ECO:0000256" key="1">
    <source>
        <dbReference type="ARBA" id="ARBA00023015"/>
    </source>
</evidence>
<dbReference type="Gene3D" id="1.10.10.60">
    <property type="entry name" value="Homeodomain-like"/>
    <property type="match status" value="1"/>
</dbReference>
<dbReference type="AlphaFoldDB" id="A0A931DL74"/>
<dbReference type="GO" id="GO:0003700">
    <property type="term" value="F:DNA-binding transcription factor activity"/>
    <property type="evidence" value="ECO:0007669"/>
    <property type="project" value="TreeGrafter"/>
</dbReference>
<keyword evidence="2 4" id="KW-0238">DNA-binding</keyword>
<dbReference type="InterPro" id="IPR036271">
    <property type="entry name" value="Tet_transcr_reg_TetR-rel_C_sf"/>
</dbReference>
<evidence type="ECO:0000256" key="2">
    <source>
        <dbReference type="ARBA" id="ARBA00023125"/>
    </source>
</evidence>
<evidence type="ECO:0000313" key="7">
    <source>
        <dbReference type="Proteomes" id="UP000614047"/>
    </source>
</evidence>
<keyword evidence="3" id="KW-0804">Transcription</keyword>
<dbReference type="Proteomes" id="UP000614047">
    <property type="component" value="Unassembled WGS sequence"/>
</dbReference>
<dbReference type="Pfam" id="PF00440">
    <property type="entry name" value="TetR_N"/>
    <property type="match status" value="1"/>
</dbReference>
<dbReference type="InterPro" id="IPR009057">
    <property type="entry name" value="Homeodomain-like_sf"/>
</dbReference>
<dbReference type="Gene3D" id="1.10.357.10">
    <property type="entry name" value="Tetracycline Repressor, domain 2"/>
    <property type="match status" value="1"/>
</dbReference>
<keyword evidence="7" id="KW-1185">Reference proteome</keyword>
<evidence type="ECO:0000256" key="4">
    <source>
        <dbReference type="PROSITE-ProRule" id="PRU00335"/>
    </source>
</evidence>
<evidence type="ECO:0000256" key="3">
    <source>
        <dbReference type="ARBA" id="ARBA00023163"/>
    </source>
</evidence>
<dbReference type="RefSeq" id="WP_197011745.1">
    <property type="nucleotide sequence ID" value="NZ_BAABES010000022.1"/>
</dbReference>
<name>A0A931DL74_9ACTN</name>
<proteinExistence type="predicted"/>
<dbReference type="SUPFAM" id="SSF46689">
    <property type="entry name" value="Homeodomain-like"/>
    <property type="match status" value="1"/>
</dbReference>
<dbReference type="InterPro" id="IPR050109">
    <property type="entry name" value="HTH-type_TetR-like_transc_reg"/>
</dbReference>
<evidence type="ECO:0000313" key="6">
    <source>
        <dbReference type="EMBL" id="MBG6089100.1"/>
    </source>
</evidence>
<comment type="caution">
    <text evidence="6">The sequence shown here is derived from an EMBL/GenBank/DDBJ whole genome shotgun (WGS) entry which is preliminary data.</text>
</comment>
<organism evidence="6 7">
    <name type="scientific">Actinomadura viridis</name>
    <dbReference type="NCBI Taxonomy" id="58110"/>
    <lineage>
        <taxon>Bacteria</taxon>
        <taxon>Bacillati</taxon>
        <taxon>Actinomycetota</taxon>
        <taxon>Actinomycetes</taxon>
        <taxon>Streptosporangiales</taxon>
        <taxon>Thermomonosporaceae</taxon>
        <taxon>Actinomadura</taxon>
    </lineage>
</organism>
<accession>A0A931DL74</accession>
<protein>
    <submittedName>
        <fullName evidence="6">AcrR family transcriptional regulator</fullName>
    </submittedName>
</protein>
<dbReference type="PANTHER" id="PTHR30055:SF234">
    <property type="entry name" value="HTH-TYPE TRANSCRIPTIONAL REGULATOR BETI"/>
    <property type="match status" value="1"/>
</dbReference>
<sequence length="221" mass="24961">MTERSLREQRREQRRALSRDQILDSAEAVFAREGFHQASLREIAERAEFSVGTVYGFFTGKDEIYREIFLRRAAEFMPGMERILASALPPRRQLTELADWQVGFFRRFPRFGRLVLRGGAIAPPLADPPDDGRILENFRASQRMQADLFRRGQEAGELRDGDPMLLARMFTGLISAFQMTELDAEEPSPEAARVSLEQLHRVLEAAFVVGDASASPATGDT</sequence>
<keyword evidence="1" id="KW-0805">Transcription regulation</keyword>
<feature type="domain" description="HTH tetR-type" evidence="5">
    <location>
        <begin position="16"/>
        <end position="76"/>
    </location>
</feature>
<dbReference type="PANTHER" id="PTHR30055">
    <property type="entry name" value="HTH-TYPE TRANSCRIPTIONAL REGULATOR RUTR"/>
    <property type="match status" value="1"/>
</dbReference>
<reference evidence="6" key="1">
    <citation type="submission" date="2020-11" db="EMBL/GenBank/DDBJ databases">
        <title>Sequencing the genomes of 1000 actinobacteria strains.</title>
        <authorList>
            <person name="Klenk H.-P."/>
        </authorList>
    </citation>
    <scope>NUCLEOTIDE SEQUENCE</scope>
    <source>
        <strain evidence="6">DSM 43175</strain>
    </source>
</reference>
<dbReference type="EMBL" id="JADOUA010000001">
    <property type="protein sequence ID" value="MBG6089100.1"/>
    <property type="molecule type" value="Genomic_DNA"/>
</dbReference>
<gene>
    <name evidence="6" type="ORF">IW256_003213</name>
</gene>